<dbReference type="EMBL" id="JWZX01002070">
    <property type="protein sequence ID" value="KOO31181.1"/>
    <property type="molecule type" value="Genomic_DNA"/>
</dbReference>
<feature type="compositionally biased region" description="Low complexity" evidence="6">
    <location>
        <begin position="277"/>
        <end position="290"/>
    </location>
</feature>
<dbReference type="OrthoDB" id="2132071at2759"/>
<evidence type="ECO:0000256" key="5">
    <source>
        <dbReference type="ARBA" id="ARBA00023242"/>
    </source>
</evidence>
<dbReference type="Pfam" id="PF09507">
    <property type="entry name" value="CDC27"/>
    <property type="match status" value="1"/>
</dbReference>
<keyword evidence="5" id="KW-0539">Nucleus</keyword>
<evidence type="ECO:0000256" key="1">
    <source>
        <dbReference type="ARBA" id="ARBA00004123"/>
    </source>
</evidence>
<reference evidence="9" key="1">
    <citation type="journal article" date="2015" name="PLoS Genet.">
        <title>Genome Sequence and Transcriptome Analyses of Chrysochromulina tobin: Metabolic Tools for Enhanced Algal Fitness in the Prominent Order Prymnesiales (Haptophyceae).</title>
        <authorList>
            <person name="Hovde B.T."/>
            <person name="Deodato C.R."/>
            <person name="Hunsperger H.M."/>
            <person name="Ryken S.A."/>
            <person name="Yost W."/>
            <person name="Jha R.K."/>
            <person name="Patterson J."/>
            <person name="Monnat R.J. Jr."/>
            <person name="Barlow S.B."/>
            <person name="Starkenburg S.R."/>
            <person name="Cattolico R.A."/>
        </authorList>
    </citation>
    <scope>NUCLEOTIDE SEQUENCE</scope>
    <source>
        <strain evidence="9">CCMP291</strain>
    </source>
</reference>
<evidence type="ECO:0000313" key="9">
    <source>
        <dbReference type="Proteomes" id="UP000037460"/>
    </source>
</evidence>
<comment type="subcellular location">
    <subcellularLocation>
        <location evidence="1">Nucleus</location>
    </subcellularLocation>
</comment>
<feature type="domain" description="TauD/TfdA-like" evidence="7">
    <location>
        <begin position="626"/>
        <end position="834"/>
    </location>
</feature>
<dbReference type="SUPFAM" id="SSF51197">
    <property type="entry name" value="Clavaminate synthase-like"/>
    <property type="match status" value="1"/>
</dbReference>
<dbReference type="InterPro" id="IPR003819">
    <property type="entry name" value="TauD/TfdA-like"/>
</dbReference>
<keyword evidence="3" id="KW-0235">DNA replication</keyword>
<feature type="compositionally biased region" description="Basic and acidic residues" evidence="6">
    <location>
        <begin position="336"/>
        <end position="347"/>
    </location>
</feature>
<dbReference type="GO" id="GO:0003887">
    <property type="term" value="F:DNA-directed DNA polymerase activity"/>
    <property type="evidence" value="ECO:0007669"/>
    <property type="project" value="TreeGrafter"/>
</dbReference>
<evidence type="ECO:0000313" key="8">
    <source>
        <dbReference type="EMBL" id="KOO31181.1"/>
    </source>
</evidence>
<proteinExistence type="predicted"/>
<dbReference type="Proteomes" id="UP000037460">
    <property type="component" value="Unassembled WGS sequence"/>
</dbReference>
<evidence type="ECO:0000259" key="7">
    <source>
        <dbReference type="Pfam" id="PF02668"/>
    </source>
</evidence>
<dbReference type="GO" id="GO:0006271">
    <property type="term" value="P:DNA strand elongation involved in DNA replication"/>
    <property type="evidence" value="ECO:0007669"/>
    <property type="project" value="TreeGrafter"/>
</dbReference>
<dbReference type="GO" id="GO:0006297">
    <property type="term" value="P:nucleotide-excision repair, DNA gap filling"/>
    <property type="evidence" value="ECO:0007669"/>
    <property type="project" value="TreeGrafter"/>
</dbReference>
<keyword evidence="9" id="KW-1185">Reference proteome</keyword>
<feature type="compositionally biased region" description="Low complexity" evidence="6">
    <location>
        <begin position="248"/>
        <end position="268"/>
    </location>
</feature>
<feature type="compositionally biased region" description="Basic and acidic residues" evidence="6">
    <location>
        <begin position="180"/>
        <end position="196"/>
    </location>
</feature>
<dbReference type="InterPro" id="IPR042098">
    <property type="entry name" value="TauD-like_sf"/>
</dbReference>
<sequence>MADCAEDHEELEELLSQHELVTFRYYAQHASVPVSRAKEVLRSYAEAHRPKKGVATDGVVHAVYLLGGSVKDGNGAMKYRLVSEEHLADAKATFEPLTACHIYSLHTAKATSGEPLYVLNQTQDRKLYDTLGKGPNCLLDNRWSSVKCAAAVVRKRKARAEPPAAVAPPPMPAAATPSSGKEKGKEAQGLAAEEKAAATTAGADGQAAAAEEDAAGKAGESRDVAAATKKSAAPAKPPPPTKAGGFSALFAKAGPPAAAPAPSATPNATSEPRGEAPKAAPAPRGEAPKAAPEPRGEAPKAAPEPRGEAPKAAPAKKKAPGKSRVLDSDEEDEVEETGRAQEAKATEEAAEAEQSSKRRKPNGPAAPTTPLSDERYDEGEEAADEEDGEAHDADAADVTPHAGGADDAAEEALVGETPRTYVVKERVKELNTYRDERGYMVSEEVWVEREVERPLPMGSMRPAGAVTGAGKEARGMDSVDAEELAEGKPKGKGGAKGKAPAAPSKPASGKASIMGFFGKKRDVILLSTPHGVALSDDFAFYTNSYGAGYAMVGGDLQNSSFPQYKVPMNVTLDAQLSNALLAALHGMNVSGLSSFADSEAQAIRWGREKLSGIDLATNVPPDFLLLNHNELCYNPTTVGRIGLYCVQDAPSGGESTLARNCDLGTTHSASVRQFLKEHGGIRYSRVFFDARNPPPPQVTTAALGSWQGKCALPDDAPREAAVAFFLEMGFLAEDLVWDTNGCLTVTNVHPGYVRDASSGAEVWWNIVHTGSLTAADGTPFPPKLVAEVQRTAWEHTYAFKLHPGDWLMLDNMRVQHGRLPYEASSQQKRVLLTVYSSPCPSC</sequence>
<name>A0A0M0JWZ7_9EUKA</name>
<dbReference type="Pfam" id="PF02668">
    <property type="entry name" value="TauD"/>
    <property type="match status" value="1"/>
</dbReference>
<dbReference type="Gene3D" id="3.60.130.10">
    <property type="entry name" value="Clavaminate synthase-like"/>
    <property type="match status" value="1"/>
</dbReference>
<evidence type="ECO:0000256" key="2">
    <source>
        <dbReference type="ARBA" id="ARBA00017589"/>
    </source>
</evidence>
<dbReference type="Gene3D" id="3.90.1030.20">
    <property type="entry name" value="DNA polymerase delta, p66 (Cdc27) subunit, wHTH domain"/>
    <property type="match status" value="1"/>
</dbReference>
<keyword evidence="4" id="KW-0560">Oxidoreductase</keyword>
<evidence type="ECO:0000256" key="4">
    <source>
        <dbReference type="ARBA" id="ARBA00023002"/>
    </source>
</evidence>
<feature type="compositionally biased region" description="Low complexity" evidence="6">
    <location>
        <begin position="225"/>
        <end position="234"/>
    </location>
</feature>
<dbReference type="InterPro" id="IPR019038">
    <property type="entry name" value="POLD3"/>
</dbReference>
<gene>
    <name evidence="8" type="ORF">Ctob_006990</name>
</gene>
<dbReference type="GO" id="GO:1904161">
    <property type="term" value="P:DNA synthesis involved in UV-damage excision repair"/>
    <property type="evidence" value="ECO:0007669"/>
    <property type="project" value="TreeGrafter"/>
</dbReference>
<accession>A0A0M0JWZ7</accession>
<evidence type="ECO:0000256" key="6">
    <source>
        <dbReference type="SAM" id="MobiDB-lite"/>
    </source>
</evidence>
<evidence type="ECO:0000256" key="3">
    <source>
        <dbReference type="ARBA" id="ARBA00022705"/>
    </source>
</evidence>
<dbReference type="GO" id="GO:0043625">
    <property type="term" value="C:delta DNA polymerase complex"/>
    <property type="evidence" value="ECO:0007669"/>
    <property type="project" value="InterPro"/>
</dbReference>
<feature type="compositionally biased region" description="Basic and acidic residues" evidence="6">
    <location>
        <begin position="292"/>
        <end position="309"/>
    </location>
</feature>
<feature type="compositionally biased region" description="Low complexity" evidence="6">
    <location>
        <begin position="197"/>
        <end position="209"/>
    </location>
</feature>
<dbReference type="PANTHER" id="PTHR17598">
    <property type="entry name" value="DNA POLYMERASE DELTA SUBUNIT 3"/>
    <property type="match status" value="1"/>
</dbReference>
<dbReference type="AlphaFoldDB" id="A0A0M0JWZ7"/>
<feature type="compositionally biased region" description="Acidic residues" evidence="6">
    <location>
        <begin position="375"/>
        <end position="389"/>
    </location>
</feature>
<feature type="compositionally biased region" description="Low complexity" evidence="6">
    <location>
        <begin position="497"/>
        <end position="507"/>
    </location>
</feature>
<dbReference type="InterPro" id="IPR041913">
    <property type="entry name" value="POLD3_sf"/>
</dbReference>
<organism evidence="8 9">
    <name type="scientific">Chrysochromulina tobinii</name>
    <dbReference type="NCBI Taxonomy" id="1460289"/>
    <lineage>
        <taxon>Eukaryota</taxon>
        <taxon>Haptista</taxon>
        <taxon>Haptophyta</taxon>
        <taxon>Prymnesiophyceae</taxon>
        <taxon>Prymnesiales</taxon>
        <taxon>Chrysochromulinaceae</taxon>
        <taxon>Chrysochromulina</taxon>
    </lineage>
</organism>
<protein>
    <recommendedName>
        <fullName evidence="2">DNA polymerase delta subunit 3</fullName>
    </recommendedName>
</protein>
<dbReference type="GO" id="GO:0016491">
    <property type="term" value="F:oxidoreductase activity"/>
    <property type="evidence" value="ECO:0007669"/>
    <property type="project" value="UniProtKB-KW"/>
</dbReference>
<comment type="caution">
    <text evidence="8">The sequence shown here is derived from an EMBL/GenBank/DDBJ whole genome shotgun (WGS) entry which is preliminary data.</text>
</comment>
<feature type="region of interest" description="Disordered" evidence="6">
    <location>
        <begin position="458"/>
        <end position="507"/>
    </location>
</feature>
<feature type="region of interest" description="Disordered" evidence="6">
    <location>
        <begin position="159"/>
        <end position="416"/>
    </location>
</feature>
<dbReference type="PANTHER" id="PTHR17598:SF13">
    <property type="entry name" value="DNA POLYMERASE DELTA SUBUNIT 3"/>
    <property type="match status" value="1"/>
</dbReference>